<evidence type="ECO:0000313" key="2">
    <source>
        <dbReference type="EMBL" id="KAL1498827.1"/>
    </source>
</evidence>
<feature type="region of interest" description="Disordered" evidence="1">
    <location>
        <begin position="83"/>
        <end position="116"/>
    </location>
</feature>
<name>A0AB34IIG4_PRYPA</name>
<gene>
    <name evidence="2" type="ORF">AB1Y20_014130</name>
</gene>
<evidence type="ECO:0000256" key="1">
    <source>
        <dbReference type="SAM" id="MobiDB-lite"/>
    </source>
</evidence>
<reference evidence="2 3" key="1">
    <citation type="journal article" date="2024" name="Science">
        <title>Giant polyketide synthase enzymes in the biosynthesis of giant marine polyether toxins.</title>
        <authorList>
            <person name="Fallon T.R."/>
            <person name="Shende V.V."/>
            <person name="Wierzbicki I.H."/>
            <person name="Pendleton A.L."/>
            <person name="Watervoot N.F."/>
            <person name="Auber R.P."/>
            <person name="Gonzalez D.J."/>
            <person name="Wisecaver J.H."/>
            <person name="Moore B.S."/>
        </authorList>
    </citation>
    <scope>NUCLEOTIDE SEQUENCE [LARGE SCALE GENOMIC DNA]</scope>
    <source>
        <strain evidence="2 3">12B1</strain>
    </source>
</reference>
<sequence length="116" mass="12701">MVLSGGRGHLAFGFTACTGACCEPGGRQVATTRKVPLSVEQKLAFILCLTRRLGRPLLLPREVLRTIFDFSATEERRVVRMPSPRVSSLRMLDHPPEGQLQSLSLNAPPFLSLPSS</sequence>
<evidence type="ECO:0000313" key="3">
    <source>
        <dbReference type="Proteomes" id="UP001515480"/>
    </source>
</evidence>
<protein>
    <submittedName>
        <fullName evidence="2">Uncharacterized protein</fullName>
    </submittedName>
</protein>
<keyword evidence="3" id="KW-1185">Reference proteome</keyword>
<dbReference type="EMBL" id="JBGBPQ010000027">
    <property type="protein sequence ID" value="KAL1498827.1"/>
    <property type="molecule type" value="Genomic_DNA"/>
</dbReference>
<dbReference type="Proteomes" id="UP001515480">
    <property type="component" value="Unassembled WGS sequence"/>
</dbReference>
<proteinExistence type="predicted"/>
<comment type="caution">
    <text evidence="2">The sequence shown here is derived from an EMBL/GenBank/DDBJ whole genome shotgun (WGS) entry which is preliminary data.</text>
</comment>
<dbReference type="AlphaFoldDB" id="A0AB34IIG4"/>
<organism evidence="2 3">
    <name type="scientific">Prymnesium parvum</name>
    <name type="common">Toxic golden alga</name>
    <dbReference type="NCBI Taxonomy" id="97485"/>
    <lineage>
        <taxon>Eukaryota</taxon>
        <taxon>Haptista</taxon>
        <taxon>Haptophyta</taxon>
        <taxon>Prymnesiophyceae</taxon>
        <taxon>Prymnesiales</taxon>
        <taxon>Prymnesiaceae</taxon>
        <taxon>Prymnesium</taxon>
    </lineage>
</organism>
<accession>A0AB34IIG4</accession>